<reference evidence="1 2" key="1">
    <citation type="journal article" date="2012" name="New Phytol.">
        <title>Insight into trade-off between wood decay and parasitism from the genome of a fungal forest pathogen.</title>
        <authorList>
            <person name="Olson A."/>
            <person name="Aerts A."/>
            <person name="Asiegbu F."/>
            <person name="Belbahri L."/>
            <person name="Bouzid O."/>
            <person name="Broberg A."/>
            <person name="Canback B."/>
            <person name="Coutinho P.M."/>
            <person name="Cullen D."/>
            <person name="Dalman K."/>
            <person name="Deflorio G."/>
            <person name="van Diepen L.T."/>
            <person name="Dunand C."/>
            <person name="Duplessis S."/>
            <person name="Durling M."/>
            <person name="Gonthier P."/>
            <person name="Grimwood J."/>
            <person name="Fossdal C.G."/>
            <person name="Hansson D."/>
            <person name="Henrissat B."/>
            <person name="Hietala A."/>
            <person name="Himmelstrand K."/>
            <person name="Hoffmeister D."/>
            <person name="Hogberg N."/>
            <person name="James T.Y."/>
            <person name="Karlsson M."/>
            <person name="Kohler A."/>
            <person name="Kues U."/>
            <person name="Lee Y.H."/>
            <person name="Lin Y.C."/>
            <person name="Lind M."/>
            <person name="Lindquist E."/>
            <person name="Lombard V."/>
            <person name="Lucas S."/>
            <person name="Lunden K."/>
            <person name="Morin E."/>
            <person name="Murat C."/>
            <person name="Park J."/>
            <person name="Raffaello T."/>
            <person name="Rouze P."/>
            <person name="Salamov A."/>
            <person name="Schmutz J."/>
            <person name="Solheim H."/>
            <person name="Stahlberg J."/>
            <person name="Velez H."/>
            <person name="de Vries R.P."/>
            <person name="Wiebenga A."/>
            <person name="Woodward S."/>
            <person name="Yakovlev I."/>
            <person name="Garbelotto M."/>
            <person name="Martin F."/>
            <person name="Grigoriev I.V."/>
            <person name="Stenlid J."/>
        </authorList>
    </citation>
    <scope>NUCLEOTIDE SEQUENCE [LARGE SCALE GENOMIC DNA]</scope>
    <source>
        <strain evidence="1 2">TC 32-1</strain>
    </source>
</reference>
<dbReference type="GeneID" id="20667251"/>
<proteinExistence type="predicted"/>
<evidence type="ECO:0000313" key="2">
    <source>
        <dbReference type="Proteomes" id="UP000030671"/>
    </source>
</evidence>
<dbReference type="InParanoid" id="W4JU65"/>
<dbReference type="AlphaFoldDB" id="W4JU65"/>
<accession>W4JU65</accession>
<name>W4JU65_HETIT</name>
<keyword evidence="2" id="KW-1185">Reference proteome</keyword>
<organism evidence="1 2">
    <name type="scientific">Heterobasidion irregulare (strain TC 32-1)</name>
    <dbReference type="NCBI Taxonomy" id="747525"/>
    <lineage>
        <taxon>Eukaryota</taxon>
        <taxon>Fungi</taxon>
        <taxon>Dikarya</taxon>
        <taxon>Basidiomycota</taxon>
        <taxon>Agaricomycotina</taxon>
        <taxon>Agaricomycetes</taxon>
        <taxon>Russulales</taxon>
        <taxon>Bondarzewiaceae</taxon>
        <taxon>Heterobasidion</taxon>
        <taxon>Heterobasidion annosum species complex</taxon>
    </lineage>
</organism>
<sequence>MHRRQRLSLLSHLIQSPCTRASFASYAHGRFADGTAPRRFEQRLYFASHSVL</sequence>
<gene>
    <name evidence="1" type="ORF">HETIRDRAFT_148112</name>
</gene>
<dbReference type="Proteomes" id="UP000030671">
    <property type="component" value="Unassembled WGS sequence"/>
</dbReference>
<dbReference type="HOGENOM" id="CLU_3087510_0_0_1"/>
<protein>
    <submittedName>
        <fullName evidence="1">Uncharacterized protein</fullName>
    </submittedName>
</protein>
<dbReference type="KEGG" id="hir:HETIRDRAFT_148112"/>
<dbReference type="RefSeq" id="XP_009551516.1">
    <property type="nucleotide sequence ID" value="XM_009553221.1"/>
</dbReference>
<dbReference type="EMBL" id="KI925464">
    <property type="protein sequence ID" value="ETW76630.1"/>
    <property type="molecule type" value="Genomic_DNA"/>
</dbReference>
<evidence type="ECO:0000313" key="1">
    <source>
        <dbReference type="EMBL" id="ETW76630.1"/>
    </source>
</evidence>